<dbReference type="InterPro" id="IPR011991">
    <property type="entry name" value="ArsR-like_HTH"/>
</dbReference>
<name>A0ABW5QW92_9BACL</name>
<evidence type="ECO:0000313" key="6">
    <source>
        <dbReference type="Proteomes" id="UP001597493"/>
    </source>
</evidence>
<dbReference type="InterPro" id="IPR001845">
    <property type="entry name" value="HTH_ArsR_DNA-bd_dom"/>
</dbReference>
<dbReference type="Proteomes" id="UP001597493">
    <property type="component" value="Unassembled WGS sequence"/>
</dbReference>
<evidence type="ECO:0000256" key="2">
    <source>
        <dbReference type="ARBA" id="ARBA00023125"/>
    </source>
</evidence>
<dbReference type="InterPro" id="IPR051081">
    <property type="entry name" value="HTH_MetalResp_TranReg"/>
</dbReference>
<evidence type="ECO:0000256" key="3">
    <source>
        <dbReference type="ARBA" id="ARBA00023163"/>
    </source>
</evidence>
<proteinExistence type="predicted"/>
<accession>A0ABW5QW92</accession>
<gene>
    <name evidence="5" type="ORF">ACFSW5_08570</name>
</gene>
<keyword evidence="3" id="KW-0804">Transcription</keyword>
<dbReference type="EMBL" id="JBHUMY010000007">
    <property type="protein sequence ID" value="MFD2660326.1"/>
    <property type="molecule type" value="Genomic_DNA"/>
</dbReference>
<dbReference type="PRINTS" id="PR00778">
    <property type="entry name" value="HTHARSR"/>
</dbReference>
<sequence>MKPLYHPAPEDIQLTTVLYALSDPVRLNLVIQILEVGEQACGDYQIPVAKSTMSHHVKTLREAGIVNTRIHGTQRLLSIRKKDLEARFPGLLDAVIGGAVRTGALPVTGSSGE</sequence>
<evidence type="ECO:0000256" key="1">
    <source>
        <dbReference type="ARBA" id="ARBA00023015"/>
    </source>
</evidence>
<organism evidence="5 6">
    <name type="scientific">Paenibacillus thailandensis</name>
    <dbReference type="NCBI Taxonomy" id="393250"/>
    <lineage>
        <taxon>Bacteria</taxon>
        <taxon>Bacillati</taxon>
        <taxon>Bacillota</taxon>
        <taxon>Bacilli</taxon>
        <taxon>Bacillales</taxon>
        <taxon>Paenibacillaceae</taxon>
        <taxon>Paenibacillus</taxon>
    </lineage>
</organism>
<evidence type="ECO:0000259" key="4">
    <source>
        <dbReference type="PROSITE" id="PS50987"/>
    </source>
</evidence>
<keyword evidence="2" id="KW-0238">DNA-binding</keyword>
<keyword evidence="1" id="KW-0805">Transcription regulation</keyword>
<dbReference type="PANTHER" id="PTHR33154:SF12">
    <property type="entry name" value="TRANSCRIPTIONAL REGULATORY PROTEIN"/>
    <property type="match status" value="1"/>
</dbReference>
<evidence type="ECO:0000313" key="5">
    <source>
        <dbReference type="EMBL" id="MFD2660326.1"/>
    </source>
</evidence>
<comment type="caution">
    <text evidence="5">The sequence shown here is derived from an EMBL/GenBank/DDBJ whole genome shotgun (WGS) entry which is preliminary data.</text>
</comment>
<dbReference type="PANTHER" id="PTHR33154">
    <property type="entry name" value="TRANSCRIPTIONAL REGULATOR, ARSR FAMILY"/>
    <property type="match status" value="1"/>
</dbReference>
<dbReference type="InterPro" id="IPR036388">
    <property type="entry name" value="WH-like_DNA-bd_sf"/>
</dbReference>
<feature type="domain" description="HTH arsR-type" evidence="4">
    <location>
        <begin position="6"/>
        <end position="99"/>
    </location>
</feature>
<reference evidence="6" key="1">
    <citation type="journal article" date="2019" name="Int. J. Syst. Evol. Microbiol.">
        <title>The Global Catalogue of Microorganisms (GCM) 10K type strain sequencing project: providing services to taxonomists for standard genome sequencing and annotation.</title>
        <authorList>
            <consortium name="The Broad Institute Genomics Platform"/>
            <consortium name="The Broad Institute Genome Sequencing Center for Infectious Disease"/>
            <person name="Wu L."/>
            <person name="Ma J."/>
        </authorList>
    </citation>
    <scope>NUCLEOTIDE SEQUENCE [LARGE SCALE GENOMIC DNA]</scope>
    <source>
        <strain evidence="6">TISTR 1827</strain>
    </source>
</reference>
<dbReference type="Gene3D" id="1.10.10.10">
    <property type="entry name" value="Winged helix-like DNA-binding domain superfamily/Winged helix DNA-binding domain"/>
    <property type="match status" value="1"/>
</dbReference>
<dbReference type="RefSeq" id="WP_379271460.1">
    <property type="nucleotide sequence ID" value="NZ_JBHUGT010000046.1"/>
</dbReference>
<dbReference type="SUPFAM" id="SSF46785">
    <property type="entry name" value="Winged helix' DNA-binding domain"/>
    <property type="match status" value="1"/>
</dbReference>
<dbReference type="PROSITE" id="PS50987">
    <property type="entry name" value="HTH_ARSR_2"/>
    <property type="match status" value="1"/>
</dbReference>
<dbReference type="SMART" id="SM00418">
    <property type="entry name" value="HTH_ARSR"/>
    <property type="match status" value="1"/>
</dbReference>
<dbReference type="InterPro" id="IPR036390">
    <property type="entry name" value="WH_DNA-bd_sf"/>
</dbReference>
<keyword evidence="6" id="KW-1185">Reference proteome</keyword>
<dbReference type="CDD" id="cd00090">
    <property type="entry name" value="HTH_ARSR"/>
    <property type="match status" value="1"/>
</dbReference>
<protein>
    <submittedName>
        <fullName evidence="5">ArsR/SmtB family transcription factor</fullName>
    </submittedName>
</protein>